<gene>
    <name evidence="1" type="ORF">NBR_LOCUS14062</name>
</gene>
<proteinExistence type="predicted"/>
<protein>
    <submittedName>
        <fullName evidence="1 3">Uncharacterized protein</fullName>
    </submittedName>
</protein>
<name>A0A0N4YC16_NIPBR</name>
<dbReference type="WBParaSite" id="NBR_0001406101-mRNA-1">
    <property type="protein sequence ID" value="NBR_0001406101-mRNA-1"/>
    <property type="gene ID" value="NBR_0001406101"/>
</dbReference>
<organism evidence="3">
    <name type="scientific">Nippostrongylus brasiliensis</name>
    <name type="common">Rat hookworm</name>
    <dbReference type="NCBI Taxonomy" id="27835"/>
    <lineage>
        <taxon>Eukaryota</taxon>
        <taxon>Metazoa</taxon>
        <taxon>Ecdysozoa</taxon>
        <taxon>Nematoda</taxon>
        <taxon>Chromadorea</taxon>
        <taxon>Rhabditida</taxon>
        <taxon>Rhabditina</taxon>
        <taxon>Rhabditomorpha</taxon>
        <taxon>Strongyloidea</taxon>
        <taxon>Heligmosomidae</taxon>
        <taxon>Nippostrongylus</taxon>
    </lineage>
</organism>
<reference evidence="3" key="1">
    <citation type="submission" date="2017-02" db="UniProtKB">
        <authorList>
            <consortium name="WormBaseParasite"/>
        </authorList>
    </citation>
    <scope>IDENTIFICATION</scope>
</reference>
<reference evidence="1 2" key="2">
    <citation type="submission" date="2018-11" db="EMBL/GenBank/DDBJ databases">
        <authorList>
            <consortium name="Pathogen Informatics"/>
        </authorList>
    </citation>
    <scope>NUCLEOTIDE SEQUENCE [LARGE SCALE GENOMIC DNA]</scope>
</reference>
<evidence type="ECO:0000313" key="1">
    <source>
        <dbReference type="EMBL" id="VDL77651.1"/>
    </source>
</evidence>
<evidence type="ECO:0000313" key="2">
    <source>
        <dbReference type="Proteomes" id="UP000271162"/>
    </source>
</evidence>
<dbReference type="Proteomes" id="UP000271162">
    <property type="component" value="Unassembled WGS sequence"/>
</dbReference>
<dbReference type="EMBL" id="UYSL01021232">
    <property type="protein sequence ID" value="VDL77651.1"/>
    <property type="molecule type" value="Genomic_DNA"/>
</dbReference>
<evidence type="ECO:0000313" key="3">
    <source>
        <dbReference type="WBParaSite" id="NBR_0001406101-mRNA-1"/>
    </source>
</evidence>
<accession>A0A0N4YC16</accession>
<sequence length="69" mass="8251">MSNAQEWLLVFLYQEQRAYLFSEQNEKRMKKKDFEENWTGGLPLVEKHDDVKLVAQKQQKNAIVTHELT</sequence>
<keyword evidence="2" id="KW-1185">Reference proteome</keyword>
<dbReference type="AlphaFoldDB" id="A0A0N4YC16"/>